<reference evidence="1" key="1">
    <citation type="journal article" date="2021" name="PeerJ">
        <title>Extensive microbial diversity within the chicken gut microbiome revealed by metagenomics and culture.</title>
        <authorList>
            <person name="Gilroy R."/>
            <person name="Ravi A."/>
            <person name="Getino M."/>
            <person name="Pursley I."/>
            <person name="Horton D.L."/>
            <person name="Alikhan N.F."/>
            <person name="Baker D."/>
            <person name="Gharbi K."/>
            <person name="Hall N."/>
            <person name="Watson M."/>
            <person name="Adriaenssens E.M."/>
            <person name="Foster-Nyarko E."/>
            <person name="Jarju S."/>
            <person name="Secka A."/>
            <person name="Antonio M."/>
            <person name="Oren A."/>
            <person name="Chaudhuri R.R."/>
            <person name="La Ragione R."/>
            <person name="Hildebrand F."/>
            <person name="Pallen M.J."/>
        </authorList>
    </citation>
    <scope>NUCLEOTIDE SEQUENCE</scope>
    <source>
        <strain evidence="1">USASDec5-558</strain>
    </source>
</reference>
<dbReference type="AlphaFoldDB" id="A0A9D2B0U0"/>
<protein>
    <submittedName>
        <fullName evidence="1">Uncharacterized protein</fullName>
    </submittedName>
</protein>
<evidence type="ECO:0000313" key="2">
    <source>
        <dbReference type="Proteomes" id="UP000886829"/>
    </source>
</evidence>
<accession>A0A9D2B0U0</accession>
<proteinExistence type="predicted"/>
<dbReference type="EMBL" id="DXEV01000114">
    <property type="protein sequence ID" value="HIX57008.1"/>
    <property type="molecule type" value="Genomic_DNA"/>
</dbReference>
<gene>
    <name evidence="1" type="ORF">H9850_06010</name>
</gene>
<evidence type="ECO:0000313" key="1">
    <source>
        <dbReference type="EMBL" id="HIX57008.1"/>
    </source>
</evidence>
<organism evidence="1 2">
    <name type="scientific">Candidatus Anaerobiospirillum pullistercoris</name>
    <dbReference type="NCBI Taxonomy" id="2838452"/>
    <lineage>
        <taxon>Bacteria</taxon>
        <taxon>Pseudomonadati</taxon>
        <taxon>Pseudomonadota</taxon>
        <taxon>Gammaproteobacteria</taxon>
        <taxon>Aeromonadales</taxon>
        <taxon>Succinivibrionaceae</taxon>
        <taxon>Anaerobiospirillum</taxon>
    </lineage>
</organism>
<name>A0A9D2B0U0_9GAMM</name>
<dbReference type="Proteomes" id="UP000886829">
    <property type="component" value="Unassembled WGS sequence"/>
</dbReference>
<comment type="caution">
    <text evidence="1">The sequence shown here is derived from an EMBL/GenBank/DDBJ whole genome shotgun (WGS) entry which is preliminary data.</text>
</comment>
<reference evidence="1" key="2">
    <citation type="submission" date="2021-04" db="EMBL/GenBank/DDBJ databases">
        <authorList>
            <person name="Gilroy R."/>
        </authorList>
    </citation>
    <scope>NUCLEOTIDE SEQUENCE</scope>
    <source>
        <strain evidence="1">USASDec5-558</strain>
    </source>
</reference>
<sequence length="48" mass="5524">MQKKAFADGRKPELERHFATARKLLALGMSREKIQELTGFSKKEMAML</sequence>